<evidence type="ECO:0000313" key="1">
    <source>
        <dbReference type="EMBL" id="KAI3749217.1"/>
    </source>
</evidence>
<proteinExistence type="predicted"/>
<reference evidence="2" key="1">
    <citation type="journal article" date="2022" name="Mol. Ecol. Resour.">
        <title>The genomes of chicory, endive, great burdock and yacon provide insights into Asteraceae palaeo-polyploidization history and plant inulin production.</title>
        <authorList>
            <person name="Fan W."/>
            <person name="Wang S."/>
            <person name="Wang H."/>
            <person name="Wang A."/>
            <person name="Jiang F."/>
            <person name="Liu H."/>
            <person name="Zhao H."/>
            <person name="Xu D."/>
            <person name="Zhang Y."/>
        </authorList>
    </citation>
    <scope>NUCLEOTIDE SEQUENCE [LARGE SCALE GENOMIC DNA]</scope>
    <source>
        <strain evidence="2">cv. Punajuju</strain>
    </source>
</reference>
<dbReference type="Proteomes" id="UP001055811">
    <property type="component" value="Linkage Group LG04"/>
</dbReference>
<sequence length="98" mass="11106">METGRAVLSFYSRRIWYRVCKFMMRNGVNALLFIDEMVNAWRKRPKNNSFINLFIKLGDELAGKIEMVNLSATTGPGSSPGRRAVLPFAIDPLPNLSQ</sequence>
<name>A0ACB9DSE6_CICIN</name>
<dbReference type="EMBL" id="CM042012">
    <property type="protein sequence ID" value="KAI3749217.1"/>
    <property type="molecule type" value="Genomic_DNA"/>
</dbReference>
<gene>
    <name evidence="1" type="ORF">L2E82_19824</name>
</gene>
<comment type="caution">
    <text evidence="1">The sequence shown here is derived from an EMBL/GenBank/DDBJ whole genome shotgun (WGS) entry which is preliminary data.</text>
</comment>
<protein>
    <submittedName>
        <fullName evidence="1">Uncharacterized protein</fullName>
    </submittedName>
</protein>
<evidence type="ECO:0000313" key="2">
    <source>
        <dbReference type="Proteomes" id="UP001055811"/>
    </source>
</evidence>
<accession>A0ACB9DSE6</accession>
<keyword evidence="2" id="KW-1185">Reference proteome</keyword>
<reference evidence="1 2" key="2">
    <citation type="journal article" date="2022" name="Mol. Ecol. Resour.">
        <title>The genomes of chicory, endive, great burdock and yacon provide insights into Asteraceae paleo-polyploidization history and plant inulin production.</title>
        <authorList>
            <person name="Fan W."/>
            <person name="Wang S."/>
            <person name="Wang H."/>
            <person name="Wang A."/>
            <person name="Jiang F."/>
            <person name="Liu H."/>
            <person name="Zhao H."/>
            <person name="Xu D."/>
            <person name="Zhang Y."/>
        </authorList>
    </citation>
    <scope>NUCLEOTIDE SEQUENCE [LARGE SCALE GENOMIC DNA]</scope>
    <source>
        <strain evidence="2">cv. Punajuju</strain>
        <tissue evidence="1">Leaves</tissue>
    </source>
</reference>
<organism evidence="1 2">
    <name type="scientific">Cichorium intybus</name>
    <name type="common">Chicory</name>
    <dbReference type="NCBI Taxonomy" id="13427"/>
    <lineage>
        <taxon>Eukaryota</taxon>
        <taxon>Viridiplantae</taxon>
        <taxon>Streptophyta</taxon>
        <taxon>Embryophyta</taxon>
        <taxon>Tracheophyta</taxon>
        <taxon>Spermatophyta</taxon>
        <taxon>Magnoliopsida</taxon>
        <taxon>eudicotyledons</taxon>
        <taxon>Gunneridae</taxon>
        <taxon>Pentapetalae</taxon>
        <taxon>asterids</taxon>
        <taxon>campanulids</taxon>
        <taxon>Asterales</taxon>
        <taxon>Asteraceae</taxon>
        <taxon>Cichorioideae</taxon>
        <taxon>Cichorieae</taxon>
        <taxon>Cichoriinae</taxon>
        <taxon>Cichorium</taxon>
    </lineage>
</organism>